<accession>A0AAV3Q354</accession>
<evidence type="ECO:0000256" key="2">
    <source>
        <dbReference type="ARBA" id="ARBA00023242"/>
    </source>
</evidence>
<dbReference type="PANTHER" id="PTHR33172:SF29">
    <property type="entry name" value="OS06G0559400 PROTEIN"/>
    <property type="match status" value="1"/>
</dbReference>
<dbReference type="InterPro" id="IPR051992">
    <property type="entry name" value="OxStress_Response_Reg"/>
</dbReference>
<protein>
    <submittedName>
        <fullName evidence="4">Uncharacterized protein</fullName>
    </submittedName>
</protein>
<reference evidence="4 5" key="1">
    <citation type="submission" date="2024-01" db="EMBL/GenBank/DDBJ databases">
        <title>The complete chloroplast genome sequence of Lithospermum erythrorhizon: insights into the phylogenetic relationship among Boraginaceae species and the maternal lineages of purple gromwells.</title>
        <authorList>
            <person name="Okada T."/>
            <person name="Watanabe K."/>
        </authorList>
    </citation>
    <scope>NUCLEOTIDE SEQUENCE [LARGE SCALE GENOMIC DNA]</scope>
</reference>
<feature type="compositionally biased region" description="Polar residues" evidence="3">
    <location>
        <begin position="191"/>
        <end position="206"/>
    </location>
</feature>
<dbReference type="GO" id="GO:0005634">
    <property type="term" value="C:nucleus"/>
    <property type="evidence" value="ECO:0007669"/>
    <property type="project" value="UniProtKB-SubCell"/>
</dbReference>
<evidence type="ECO:0000256" key="3">
    <source>
        <dbReference type="SAM" id="MobiDB-lite"/>
    </source>
</evidence>
<proteinExistence type="predicted"/>
<feature type="compositionally biased region" description="Low complexity" evidence="3">
    <location>
        <begin position="56"/>
        <end position="74"/>
    </location>
</feature>
<evidence type="ECO:0000313" key="5">
    <source>
        <dbReference type="Proteomes" id="UP001454036"/>
    </source>
</evidence>
<sequence>MTMNSRIVFSLINQQNNHGIMDEDCCVISSSSDESNVLSSDYSNVFGGDEDEDEVNSSGSCSSPKSNSSGSKSPTAPLQDMSSILQELPIKRGLSKHYNGKSQSFTSLANVSSVEDLVKPENPFNKRLKSCKSYGLLDMHRSSQPHRSASSSRLISKKAMSLSKGSCSSLSSIRRNGSFHGNRPPIPPPHRTNSTTSFTSQTPLFA</sequence>
<keyword evidence="2" id="KW-0539">Nucleus</keyword>
<dbReference type="AlphaFoldDB" id="A0AAV3Q354"/>
<feature type="region of interest" description="Disordered" evidence="3">
    <location>
        <begin position="139"/>
        <end position="206"/>
    </location>
</feature>
<dbReference type="GO" id="GO:0006950">
    <property type="term" value="P:response to stress"/>
    <property type="evidence" value="ECO:0007669"/>
    <property type="project" value="UniProtKB-ARBA"/>
</dbReference>
<evidence type="ECO:0000313" key="4">
    <source>
        <dbReference type="EMBL" id="GAA0158459.1"/>
    </source>
</evidence>
<name>A0AAV3Q354_LITER</name>
<dbReference type="EMBL" id="BAABME010003353">
    <property type="protein sequence ID" value="GAA0158459.1"/>
    <property type="molecule type" value="Genomic_DNA"/>
</dbReference>
<feature type="region of interest" description="Disordered" evidence="3">
    <location>
        <begin position="39"/>
        <end position="78"/>
    </location>
</feature>
<keyword evidence="5" id="KW-1185">Reference proteome</keyword>
<organism evidence="4 5">
    <name type="scientific">Lithospermum erythrorhizon</name>
    <name type="common">Purple gromwell</name>
    <name type="synonym">Lithospermum officinale var. erythrorhizon</name>
    <dbReference type="NCBI Taxonomy" id="34254"/>
    <lineage>
        <taxon>Eukaryota</taxon>
        <taxon>Viridiplantae</taxon>
        <taxon>Streptophyta</taxon>
        <taxon>Embryophyta</taxon>
        <taxon>Tracheophyta</taxon>
        <taxon>Spermatophyta</taxon>
        <taxon>Magnoliopsida</taxon>
        <taxon>eudicotyledons</taxon>
        <taxon>Gunneridae</taxon>
        <taxon>Pentapetalae</taxon>
        <taxon>asterids</taxon>
        <taxon>lamiids</taxon>
        <taxon>Boraginales</taxon>
        <taxon>Boraginaceae</taxon>
        <taxon>Boraginoideae</taxon>
        <taxon>Lithospermeae</taxon>
        <taxon>Lithospermum</taxon>
    </lineage>
</organism>
<dbReference type="PANTHER" id="PTHR33172">
    <property type="entry name" value="OS08G0516900 PROTEIN"/>
    <property type="match status" value="1"/>
</dbReference>
<gene>
    <name evidence="4" type="ORF">LIER_15477</name>
</gene>
<dbReference type="Proteomes" id="UP001454036">
    <property type="component" value="Unassembled WGS sequence"/>
</dbReference>
<evidence type="ECO:0000256" key="1">
    <source>
        <dbReference type="ARBA" id="ARBA00004123"/>
    </source>
</evidence>
<comment type="subcellular location">
    <subcellularLocation>
        <location evidence="1">Nucleus</location>
    </subcellularLocation>
</comment>
<feature type="compositionally biased region" description="Low complexity" evidence="3">
    <location>
        <begin position="161"/>
        <end position="178"/>
    </location>
</feature>
<comment type="caution">
    <text evidence="4">The sequence shown here is derived from an EMBL/GenBank/DDBJ whole genome shotgun (WGS) entry which is preliminary data.</text>
</comment>